<evidence type="ECO:0000313" key="3">
    <source>
        <dbReference type="EMBL" id="WRO21596.1"/>
    </source>
</evidence>
<gene>
    <name evidence="3" type="ORF">MFMK1_001406</name>
</gene>
<protein>
    <submittedName>
        <fullName evidence="3">Tripartite tricarboxylate transporter substrate binding protein</fullName>
    </submittedName>
</protein>
<keyword evidence="2" id="KW-0732">Signal</keyword>
<evidence type="ECO:0000256" key="1">
    <source>
        <dbReference type="ARBA" id="ARBA00006987"/>
    </source>
</evidence>
<reference evidence="3 4" key="1">
    <citation type="submission" date="2023-04" db="EMBL/GenBank/DDBJ databases">
        <authorList>
            <person name="Hsu D."/>
        </authorList>
    </citation>
    <scope>NUCLEOTIDE SEQUENCE [LARGE SCALE GENOMIC DNA]</scope>
    <source>
        <strain evidence="3 4">MK1</strain>
    </source>
</reference>
<dbReference type="Proteomes" id="UP001329915">
    <property type="component" value="Chromosome"/>
</dbReference>
<dbReference type="InterPro" id="IPR005064">
    <property type="entry name" value="BUG"/>
</dbReference>
<evidence type="ECO:0000313" key="4">
    <source>
        <dbReference type="Proteomes" id="UP001329915"/>
    </source>
</evidence>
<sequence>MRQVKCLSVLFVLLLAMVMVVGCGGEQVADEKKSVADKVTEEDQKPDFPTRPVTYIIPFNPGGQSDVEARRQQPLLEEFLSTSIVIQYKPGGGGALGWTELMHAKADGYTISGINIPHIILQPIARDNAGYTTEQIKPIAIFQGTPIGLAVLKDSPFDTLEDLVNYAKEHPGKVTVGGSGKWSGHHIALLQLEALAGIEFNYVPSTGAAPSVSQFLGGHTDALFANSNDLVTHKDRIKVLGLGSDERFEALADVPTFIELGYSMTPSIDRGAAVPPETPDEVKKVLEDAFVRVMNNESVRKQMIEQGFVPLRLDAVAAQEHINKKQLEYTKLLKELNLP</sequence>
<dbReference type="Gene3D" id="3.40.190.150">
    <property type="entry name" value="Bordetella uptake gene, domain 1"/>
    <property type="match status" value="1"/>
</dbReference>
<feature type="signal peptide" evidence="2">
    <location>
        <begin position="1"/>
        <end position="22"/>
    </location>
</feature>
<dbReference type="Pfam" id="PF03401">
    <property type="entry name" value="TctC"/>
    <property type="match status" value="1"/>
</dbReference>
<dbReference type="KEGG" id="dbc:MFMK1_001406"/>
<dbReference type="PROSITE" id="PS51257">
    <property type="entry name" value="PROKAR_LIPOPROTEIN"/>
    <property type="match status" value="1"/>
</dbReference>
<keyword evidence="4" id="KW-1185">Reference proteome</keyword>
<dbReference type="SUPFAM" id="SSF53850">
    <property type="entry name" value="Periplasmic binding protein-like II"/>
    <property type="match status" value="1"/>
</dbReference>
<dbReference type="InterPro" id="IPR042100">
    <property type="entry name" value="Bug_dom1"/>
</dbReference>
<comment type="similarity">
    <text evidence="1">Belongs to the UPF0065 (bug) family.</text>
</comment>
<proteinExistence type="inferred from homology"/>
<dbReference type="EMBL" id="CP121694">
    <property type="protein sequence ID" value="WRO21596.1"/>
    <property type="molecule type" value="Genomic_DNA"/>
</dbReference>
<accession>A0AAU0UKJ3</accession>
<feature type="chain" id="PRO_5043984027" evidence="2">
    <location>
        <begin position="23"/>
        <end position="339"/>
    </location>
</feature>
<dbReference type="RefSeq" id="WP_366924429.1">
    <property type="nucleotide sequence ID" value="NZ_CP121694.1"/>
</dbReference>
<dbReference type="PIRSF" id="PIRSF017082">
    <property type="entry name" value="YflP"/>
    <property type="match status" value="1"/>
</dbReference>
<dbReference type="PANTHER" id="PTHR42928">
    <property type="entry name" value="TRICARBOXYLATE-BINDING PROTEIN"/>
    <property type="match status" value="1"/>
</dbReference>
<dbReference type="AlphaFoldDB" id="A0AAU0UKJ3"/>
<dbReference type="CDD" id="cd07012">
    <property type="entry name" value="PBP2_Bug_TTT"/>
    <property type="match status" value="1"/>
</dbReference>
<organism evidence="3 4">
    <name type="scientific">Metallumcola ferriviriculae</name>
    <dbReference type="NCBI Taxonomy" id="3039180"/>
    <lineage>
        <taxon>Bacteria</taxon>
        <taxon>Bacillati</taxon>
        <taxon>Bacillota</taxon>
        <taxon>Clostridia</taxon>
        <taxon>Neomoorellales</taxon>
        <taxon>Desulfitibacteraceae</taxon>
        <taxon>Metallumcola</taxon>
    </lineage>
</organism>
<evidence type="ECO:0000256" key="2">
    <source>
        <dbReference type="SAM" id="SignalP"/>
    </source>
</evidence>
<dbReference type="Gene3D" id="3.40.190.10">
    <property type="entry name" value="Periplasmic binding protein-like II"/>
    <property type="match status" value="1"/>
</dbReference>
<dbReference type="PANTHER" id="PTHR42928:SF5">
    <property type="entry name" value="BLR1237 PROTEIN"/>
    <property type="match status" value="1"/>
</dbReference>
<name>A0AAU0UKJ3_9FIRM</name>